<dbReference type="InterPro" id="IPR002052">
    <property type="entry name" value="DNA_methylase_N6_adenine_CS"/>
</dbReference>
<evidence type="ECO:0000256" key="1">
    <source>
        <dbReference type="ARBA" id="ARBA00022603"/>
    </source>
</evidence>
<dbReference type="PIRSF" id="PIRSF004553">
    <property type="entry name" value="CHP00095"/>
    <property type="match status" value="1"/>
</dbReference>
<reference evidence="4 5" key="1">
    <citation type="submission" date="2019-01" db="EMBL/GenBank/DDBJ databases">
        <title>Geovibrio thiophilus DSM 11263, complete genome.</title>
        <authorList>
            <person name="Spring S."/>
            <person name="Bunk B."/>
            <person name="Sproer C."/>
        </authorList>
    </citation>
    <scope>NUCLEOTIDE SEQUENCE [LARGE SCALE GENOMIC DNA]</scope>
    <source>
        <strain evidence="4 5">DSM 11263</strain>
    </source>
</reference>
<evidence type="ECO:0000256" key="2">
    <source>
        <dbReference type="ARBA" id="ARBA00022679"/>
    </source>
</evidence>
<dbReference type="CDD" id="cd02440">
    <property type="entry name" value="AdoMet_MTases"/>
    <property type="match status" value="1"/>
</dbReference>
<dbReference type="EMBL" id="CP035108">
    <property type="protein sequence ID" value="QAR31912.1"/>
    <property type="molecule type" value="Genomic_DNA"/>
</dbReference>
<proteinExistence type="predicted"/>
<protein>
    <submittedName>
        <fullName evidence="4">16S rRNA (Guanine(966)-N(2))-methyltransferase RsmD</fullName>
        <ecNumber evidence="4">2.1.1.171</ecNumber>
    </submittedName>
</protein>
<dbReference type="GO" id="GO:0052913">
    <property type="term" value="F:16S rRNA (guanine(966)-N(2))-methyltransferase activity"/>
    <property type="evidence" value="ECO:0007669"/>
    <property type="project" value="UniProtKB-EC"/>
</dbReference>
<dbReference type="OrthoDB" id="9803017at2"/>
<keyword evidence="1 4" id="KW-0489">Methyltransferase</keyword>
<dbReference type="Pfam" id="PF03602">
    <property type="entry name" value="Cons_hypoth95"/>
    <property type="match status" value="1"/>
</dbReference>
<feature type="region of interest" description="Disordered" evidence="3">
    <location>
        <begin position="1"/>
        <end position="23"/>
    </location>
</feature>
<organism evidence="4 5">
    <name type="scientific">Geovibrio thiophilus</name>
    <dbReference type="NCBI Taxonomy" id="139438"/>
    <lineage>
        <taxon>Bacteria</taxon>
        <taxon>Pseudomonadati</taxon>
        <taxon>Deferribacterota</taxon>
        <taxon>Deferribacteres</taxon>
        <taxon>Deferribacterales</taxon>
        <taxon>Geovibrionaceae</taxon>
        <taxon>Geovibrio</taxon>
    </lineage>
</organism>
<evidence type="ECO:0000313" key="5">
    <source>
        <dbReference type="Proteomes" id="UP000287502"/>
    </source>
</evidence>
<evidence type="ECO:0000313" key="4">
    <source>
        <dbReference type="EMBL" id="QAR31912.1"/>
    </source>
</evidence>
<dbReference type="InterPro" id="IPR004398">
    <property type="entry name" value="RNA_MeTrfase_RsmD"/>
</dbReference>
<keyword evidence="2 4" id="KW-0808">Transferase</keyword>
<dbReference type="AlphaFoldDB" id="A0A410JUP9"/>
<dbReference type="Proteomes" id="UP000287502">
    <property type="component" value="Chromosome"/>
</dbReference>
<dbReference type="GO" id="GO:0003676">
    <property type="term" value="F:nucleic acid binding"/>
    <property type="evidence" value="ECO:0007669"/>
    <property type="project" value="InterPro"/>
</dbReference>
<dbReference type="NCBIfam" id="TIGR00095">
    <property type="entry name" value="16S rRNA (guanine(966)-N(2))-methyltransferase RsmD"/>
    <property type="match status" value="1"/>
</dbReference>
<dbReference type="Gene3D" id="3.40.50.150">
    <property type="entry name" value="Vaccinia Virus protein VP39"/>
    <property type="match status" value="1"/>
</dbReference>
<dbReference type="PANTHER" id="PTHR43542:SF1">
    <property type="entry name" value="METHYLTRANSFERASE"/>
    <property type="match status" value="1"/>
</dbReference>
<dbReference type="RefSeq" id="WP_128465199.1">
    <property type="nucleotide sequence ID" value="NZ_CP035108.1"/>
</dbReference>
<gene>
    <name evidence="4" type="primary">rsmD</name>
    <name evidence="4" type="ORF">EP073_00390</name>
</gene>
<dbReference type="PANTHER" id="PTHR43542">
    <property type="entry name" value="METHYLTRANSFERASE"/>
    <property type="match status" value="1"/>
</dbReference>
<evidence type="ECO:0000256" key="3">
    <source>
        <dbReference type="SAM" id="MobiDB-lite"/>
    </source>
</evidence>
<dbReference type="PROSITE" id="PS00092">
    <property type="entry name" value="N6_MTASE"/>
    <property type="match status" value="1"/>
</dbReference>
<dbReference type="KEGG" id="gtl:EP073_00390"/>
<dbReference type="InterPro" id="IPR029063">
    <property type="entry name" value="SAM-dependent_MTases_sf"/>
</dbReference>
<keyword evidence="5" id="KW-1185">Reference proteome</keyword>
<dbReference type="SUPFAM" id="SSF53335">
    <property type="entry name" value="S-adenosyl-L-methionine-dependent methyltransferases"/>
    <property type="match status" value="1"/>
</dbReference>
<sequence length="178" mass="19907">MRITAGTLKGMQLHTPKNSSVRPTTDKVRQAVFSSLFDETEGAEVLDLCAGTGAFGIEAMSRGAASAVFIDLSTDIIKKNVLDSKFRNTRIIKGDIKKEIPRLTGVFNIIFIDPPYGLFLPQEIMNLIHESGILHPEGTLIYEESTRTAFPAEPEHFKVLKEKKYGETAIYYLKRMQI</sequence>
<accession>A0A410JUP9</accession>
<name>A0A410JUP9_9BACT</name>
<dbReference type="EC" id="2.1.1.171" evidence="4"/>